<evidence type="ECO:0000256" key="3">
    <source>
        <dbReference type="ARBA" id="ARBA00047949"/>
    </source>
</evidence>
<dbReference type="Pfam" id="PF00226">
    <property type="entry name" value="DnaJ"/>
    <property type="match status" value="1"/>
</dbReference>
<dbReference type="EMBL" id="CAUYUJ010021826">
    <property type="protein sequence ID" value="CAK0907221.1"/>
    <property type="molecule type" value="Genomic_DNA"/>
</dbReference>
<feature type="compositionally biased region" description="Pro residues" evidence="4">
    <location>
        <begin position="54"/>
        <end position="78"/>
    </location>
</feature>
<feature type="compositionally biased region" description="Low complexity" evidence="4">
    <location>
        <begin position="1"/>
        <end position="53"/>
    </location>
</feature>
<dbReference type="PROSITE" id="PS50076">
    <property type="entry name" value="DNAJ_2"/>
    <property type="match status" value="1"/>
</dbReference>
<dbReference type="EC" id="2.7.1.160" evidence="2"/>
<feature type="region of interest" description="Disordered" evidence="4">
    <location>
        <begin position="253"/>
        <end position="286"/>
    </location>
</feature>
<evidence type="ECO:0000256" key="2">
    <source>
        <dbReference type="ARBA" id="ARBA00012007"/>
    </source>
</evidence>
<dbReference type="Pfam" id="PF01885">
    <property type="entry name" value="PTS_2-RNA"/>
    <property type="match status" value="1"/>
</dbReference>
<reference evidence="6" key="1">
    <citation type="submission" date="2023-10" db="EMBL/GenBank/DDBJ databases">
        <authorList>
            <person name="Chen Y."/>
            <person name="Shah S."/>
            <person name="Dougan E. K."/>
            <person name="Thang M."/>
            <person name="Chan C."/>
        </authorList>
    </citation>
    <scope>NUCLEOTIDE SEQUENCE [LARGE SCALE GENOMIC DNA]</scope>
</reference>
<dbReference type="InterPro" id="IPR002745">
    <property type="entry name" value="Ptrans_KptA/Tpt1"/>
</dbReference>
<accession>A0ABN9Y8Q5</accession>
<dbReference type="SUPFAM" id="SSF56399">
    <property type="entry name" value="ADP-ribosylation"/>
    <property type="match status" value="1"/>
</dbReference>
<dbReference type="Gene3D" id="1.10.10.970">
    <property type="entry name" value="RNA 2'-phosphotransferase, Tpt1/KptA family, N-terminal domain"/>
    <property type="match status" value="1"/>
</dbReference>
<evidence type="ECO:0000256" key="4">
    <source>
        <dbReference type="SAM" id="MobiDB-lite"/>
    </source>
</evidence>
<dbReference type="SMART" id="SM00271">
    <property type="entry name" value="DnaJ"/>
    <property type="match status" value="1"/>
</dbReference>
<dbReference type="InterPro" id="IPR036869">
    <property type="entry name" value="J_dom_sf"/>
</dbReference>
<comment type="function">
    <text evidence="1">Catalyzes the last step of tRNA splicing, the transfer of the splice junction 2'-phosphate from ligated tRNA to NAD to produce ADP-ribose 1''-2'' cyclic phosphate.</text>
</comment>
<evidence type="ECO:0000259" key="5">
    <source>
        <dbReference type="PROSITE" id="PS50076"/>
    </source>
</evidence>
<organism evidence="6 7">
    <name type="scientific">Prorocentrum cordatum</name>
    <dbReference type="NCBI Taxonomy" id="2364126"/>
    <lineage>
        <taxon>Eukaryota</taxon>
        <taxon>Sar</taxon>
        <taxon>Alveolata</taxon>
        <taxon>Dinophyceae</taxon>
        <taxon>Prorocentrales</taxon>
        <taxon>Prorocentraceae</taxon>
        <taxon>Prorocentrum</taxon>
    </lineage>
</organism>
<evidence type="ECO:0000313" key="6">
    <source>
        <dbReference type="EMBL" id="CAK0907221.1"/>
    </source>
</evidence>
<keyword evidence="7" id="KW-1185">Reference proteome</keyword>
<dbReference type="SUPFAM" id="SSF46565">
    <property type="entry name" value="Chaperone J-domain"/>
    <property type="match status" value="1"/>
</dbReference>
<name>A0ABN9Y8Q5_9DINO</name>
<dbReference type="InterPro" id="IPR042080">
    <property type="entry name" value="RNA_2'-PTrans_N"/>
</dbReference>
<proteinExistence type="predicted"/>
<feature type="region of interest" description="Disordered" evidence="4">
    <location>
        <begin position="1"/>
        <end position="83"/>
    </location>
</feature>
<dbReference type="Proteomes" id="UP001189429">
    <property type="component" value="Unassembled WGS sequence"/>
</dbReference>
<dbReference type="InterPro" id="IPR001623">
    <property type="entry name" value="DnaJ_domain"/>
</dbReference>
<gene>
    <name evidence="6" type="ORF">PCOR1329_LOCUS82313</name>
</gene>
<dbReference type="CDD" id="cd06257">
    <property type="entry name" value="DnaJ"/>
    <property type="match status" value="1"/>
</dbReference>
<comment type="catalytic activity">
    <reaction evidence="3">
        <text>2'-phospho-[ligated tRNA] + NAD(+) = mature tRNA + ADP-alpha-D-ribose 1'',2''-cyclic phosphate + nicotinamide</text>
        <dbReference type="Rhea" id="RHEA:23324"/>
        <dbReference type="Rhea" id="RHEA-COMP:11106"/>
        <dbReference type="Rhea" id="RHEA-COMP:11107"/>
        <dbReference type="ChEBI" id="CHEBI:17154"/>
        <dbReference type="ChEBI" id="CHEBI:57540"/>
        <dbReference type="ChEBI" id="CHEBI:76596"/>
        <dbReference type="ChEBI" id="CHEBI:82883"/>
        <dbReference type="ChEBI" id="CHEBI:85027"/>
        <dbReference type="EC" id="2.7.1.160"/>
    </reaction>
</comment>
<dbReference type="Gene3D" id="1.10.287.110">
    <property type="entry name" value="DnaJ domain"/>
    <property type="match status" value="1"/>
</dbReference>
<sequence length="512" mass="53668">MEAAAEPSEPTAAQRRHAAQGAAAAAPACAPAARELPLRPPAALQPAGPAAEAGPPPPAGSPGRGPQPAPWAEPPWGPWAPDGAEDVVGISGCRWCQKGECWAHGQVGRPGVRGPHFRPRARGPGERCSHGALSIPGVGCTQACPDEEAMSLLSRKLAAILRHKAPEWGVELQGREGWSRVSDLLRLRTWEAYAESDVAWAAHASLSHGKPRFELRSWRSEFWVRALGKHTLPPPSQQAPWEVDAALEAVEQPAQQAQQAAAAGGAPDEAAGVAAEARPPPDEPWPCWEEVARAEAEAASGSPPAAAAGPAAHGVREHLASVILRLPCLDCGEEVECLYCISEACARFREQNKDAAPLQGMQANQVLVLRPTEQGEVKADWCLEGGGASGSSGAGAGAGADDGAAHWRAACHTASIRRRWDEFEALGGRASNPQGSQAGLTVPQAFEALGLTEGATAAELAASFRRLSREHHPDKVGSSGAFNALTAAHEVAKRFVVEAERRRAAPTAWRAH</sequence>
<feature type="domain" description="J" evidence="5">
    <location>
        <begin position="444"/>
        <end position="512"/>
    </location>
</feature>
<protein>
    <recommendedName>
        <fullName evidence="2">2'-phosphotransferase</fullName>
        <ecNumber evidence="2">2.7.1.160</ecNumber>
    </recommendedName>
</protein>
<evidence type="ECO:0000313" key="7">
    <source>
        <dbReference type="Proteomes" id="UP001189429"/>
    </source>
</evidence>
<comment type="caution">
    <text evidence="6">The sequence shown here is derived from an EMBL/GenBank/DDBJ whole genome shotgun (WGS) entry which is preliminary data.</text>
</comment>
<feature type="compositionally biased region" description="Low complexity" evidence="4">
    <location>
        <begin position="253"/>
        <end position="277"/>
    </location>
</feature>
<evidence type="ECO:0000256" key="1">
    <source>
        <dbReference type="ARBA" id="ARBA00003343"/>
    </source>
</evidence>